<gene>
    <name evidence="3" type="ORF">Fcan01_00840</name>
</gene>
<evidence type="ECO:0000259" key="2">
    <source>
        <dbReference type="Pfam" id="PF05050"/>
    </source>
</evidence>
<dbReference type="PANTHER" id="PTHR34009:SF2">
    <property type="entry name" value="PROTEIN STAR"/>
    <property type="match status" value="1"/>
</dbReference>
<dbReference type="GO" id="GO:0016197">
    <property type="term" value="P:endosomal transport"/>
    <property type="evidence" value="ECO:0007669"/>
    <property type="project" value="TreeGrafter"/>
</dbReference>
<dbReference type="SUPFAM" id="SSF53335">
    <property type="entry name" value="S-adenosyl-L-methionine-dependent methyltransferases"/>
    <property type="match status" value="1"/>
</dbReference>
<organism evidence="3 4">
    <name type="scientific">Folsomia candida</name>
    <name type="common">Springtail</name>
    <dbReference type="NCBI Taxonomy" id="158441"/>
    <lineage>
        <taxon>Eukaryota</taxon>
        <taxon>Metazoa</taxon>
        <taxon>Ecdysozoa</taxon>
        <taxon>Arthropoda</taxon>
        <taxon>Hexapoda</taxon>
        <taxon>Collembola</taxon>
        <taxon>Entomobryomorpha</taxon>
        <taxon>Isotomoidea</taxon>
        <taxon>Isotomidae</taxon>
        <taxon>Proisotominae</taxon>
        <taxon>Folsomia</taxon>
    </lineage>
</organism>
<dbReference type="GO" id="GO:0031902">
    <property type="term" value="C:late endosome membrane"/>
    <property type="evidence" value="ECO:0007669"/>
    <property type="project" value="TreeGrafter"/>
</dbReference>
<dbReference type="EMBL" id="LNIX01000001">
    <property type="protein sequence ID" value="OXA64760.1"/>
    <property type="molecule type" value="Genomic_DNA"/>
</dbReference>
<dbReference type="GO" id="GO:0005886">
    <property type="term" value="C:plasma membrane"/>
    <property type="evidence" value="ECO:0007669"/>
    <property type="project" value="TreeGrafter"/>
</dbReference>
<sequence length="317" mass="35586">MTKNTTTWRPRVATAVVMTVFILFWYKIASWLPPKNSNSDSKHLNGSSSSVMISVPIETVMSGEPVQLGQDDSRVSKFIWDHGYLQPASKLGYNLTSGDKDPSMGQGQMIRKIFKNMTGGFFVECGGLDGETRSNTLFLEKELGWKGLLVEADPKNYALLMQKQRKAWASNSCLATKPYPHKVVFQQDFNTGRIKDDSSKLVPKRKKKMEETLVQCFPIYSLLSALSVTTVDYFSLDVEGAEMEVLATIPFDKVFIKTLSVEFNHVGVGKDALRKVMEDKGYVIVGQVKHSRNWANDFIFVHNSLHQLIAAAAEEEQ</sequence>
<dbReference type="OMA" id="WANDFIF"/>
<evidence type="ECO:0000256" key="1">
    <source>
        <dbReference type="SAM" id="Phobius"/>
    </source>
</evidence>
<dbReference type="Pfam" id="PF05050">
    <property type="entry name" value="Methyltransf_21"/>
    <property type="match status" value="1"/>
</dbReference>
<reference evidence="3 4" key="1">
    <citation type="submission" date="2015-12" db="EMBL/GenBank/DDBJ databases">
        <title>The genome of Folsomia candida.</title>
        <authorList>
            <person name="Faddeeva A."/>
            <person name="Derks M.F."/>
            <person name="Anvar Y."/>
            <person name="Smit S."/>
            <person name="Van Straalen N."/>
            <person name="Roelofs D."/>
        </authorList>
    </citation>
    <scope>NUCLEOTIDE SEQUENCE [LARGE SCALE GENOMIC DNA]</scope>
    <source>
        <strain evidence="3 4">VU population</strain>
        <tissue evidence="3">Whole body</tissue>
    </source>
</reference>
<dbReference type="GO" id="GO:0006888">
    <property type="term" value="P:endoplasmic reticulum to Golgi vesicle-mediated transport"/>
    <property type="evidence" value="ECO:0007669"/>
    <property type="project" value="TreeGrafter"/>
</dbReference>
<dbReference type="InterPro" id="IPR006342">
    <property type="entry name" value="FkbM_mtfrase"/>
</dbReference>
<proteinExistence type="predicted"/>
<keyword evidence="1" id="KW-0472">Membrane</keyword>
<dbReference type="InterPro" id="IPR029063">
    <property type="entry name" value="SAM-dependent_MTases_sf"/>
</dbReference>
<feature type="domain" description="Methyltransferase FkbM" evidence="2">
    <location>
        <begin position="124"/>
        <end position="283"/>
    </location>
</feature>
<feature type="transmembrane region" description="Helical" evidence="1">
    <location>
        <begin position="12"/>
        <end position="32"/>
    </location>
</feature>
<comment type="caution">
    <text evidence="3">The sequence shown here is derived from an EMBL/GenBank/DDBJ whole genome shotgun (WGS) entry which is preliminary data.</text>
</comment>
<evidence type="ECO:0000313" key="4">
    <source>
        <dbReference type="Proteomes" id="UP000198287"/>
    </source>
</evidence>
<keyword evidence="1" id="KW-1133">Transmembrane helix</keyword>
<keyword evidence="1" id="KW-0812">Transmembrane</keyword>
<dbReference type="Gene3D" id="3.40.50.150">
    <property type="entry name" value="Vaccinia Virus protein VP39"/>
    <property type="match status" value="1"/>
</dbReference>
<dbReference type="Proteomes" id="UP000198287">
    <property type="component" value="Unassembled WGS sequence"/>
</dbReference>
<evidence type="ECO:0000313" key="3">
    <source>
        <dbReference type="EMBL" id="OXA64760.1"/>
    </source>
</evidence>
<dbReference type="GO" id="GO:0005789">
    <property type="term" value="C:endoplasmic reticulum membrane"/>
    <property type="evidence" value="ECO:0007669"/>
    <property type="project" value="TreeGrafter"/>
</dbReference>
<dbReference type="InterPro" id="IPR053202">
    <property type="entry name" value="EGF_Rcpt_Signaling_Reg"/>
</dbReference>
<dbReference type="OrthoDB" id="6357215at2759"/>
<dbReference type="GO" id="GO:0005794">
    <property type="term" value="C:Golgi apparatus"/>
    <property type="evidence" value="ECO:0007669"/>
    <property type="project" value="TreeGrafter"/>
</dbReference>
<keyword evidence="4" id="KW-1185">Reference proteome</keyword>
<accession>A0A226F602</accession>
<protein>
    <submittedName>
        <fullName evidence="3">Protein Star</fullName>
    </submittedName>
</protein>
<dbReference type="PANTHER" id="PTHR34009">
    <property type="entry name" value="PROTEIN STAR"/>
    <property type="match status" value="1"/>
</dbReference>
<name>A0A226F602_FOLCA</name>
<dbReference type="AlphaFoldDB" id="A0A226F602"/>